<evidence type="ECO:0000313" key="1">
    <source>
        <dbReference type="EMBL" id="EEG47553.1"/>
    </source>
</evidence>
<dbReference type="AlphaFoldDB" id="C0CRN1"/>
<sequence length="45" mass="4911">MKEINIRIKTASTTFPSILQPAHGYLTKGSAGISINGILVREVKR</sequence>
<dbReference type="Proteomes" id="UP000003100">
    <property type="component" value="Unassembled WGS sequence"/>
</dbReference>
<keyword evidence="2" id="KW-1185">Reference proteome</keyword>
<gene>
    <name evidence="1" type="ORF">RUMHYD_03545</name>
</gene>
<evidence type="ECO:0000313" key="2">
    <source>
        <dbReference type="Proteomes" id="UP000003100"/>
    </source>
</evidence>
<dbReference type="HOGENOM" id="CLU_3196691_0_0_9"/>
<organism evidence="1 2">
    <name type="scientific">Blautia hydrogenotrophica (strain DSM 10507 / JCM 14656 / S5a33)</name>
    <name type="common">Ruminococcus hydrogenotrophicus</name>
    <dbReference type="NCBI Taxonomy" id="476272"/>
    <lineage>
        <taxon>Bacteria</taxon>
        <taxon>Bacillati</taxon>
        <taxon>Bacillota</taxon>
        <taxon>Clostridia</taxon>
        <taxon>Lachnospirales</taxon>
        <taxon>Lachnospiraceae</taxon>
        <taxon>Blautia</taxon>
    </lineage>
</organism>
<dbReference type="EMBL" id="ACBZ01000188">
    <property type="protein sequence ID" value="EEG47553.1"/>
    <property type="molecule type" value="Genomic_DNA"/>
</dbReference>
<comment type="caution">
    <text evidence="1">The sequence shown here is derived from an EMBL/GenBank/DDBJ whole genome shotgun (WGS) entry which is preliminary data.</text>
</comment>
<proteinExistence type="predicted"/>
<name>C0CRN1_BLAHS</name>
<reference evidence="1 2" key="2">
    <citation type="submission" date="2009-02" db="EMBL/GenBank/DDBJ databases">
        <title>Draft genome sequence of Blautia hydrogenotrophica DSM 10507 (Ruminococcus hydrogenotrophicus DSM 10507).</title>
        <authorList>
            <person name="Sudarsanam P."/>
            <person name="Ley R."/>
            <person name="Guruge J."/>
            <person name="Turnbaugh P.J."/>
            <person name="Mahowald M."/>
            <person name="Liep D."/>
            <person name="Gordon J."/>
        </authorList>
    </citation>
    <scope>NUCLEOTIDE SEQUENCE [LARGE SCALE GENOMIC DNA]</scope>
    <source>
        <strain evidence="2">DSM 10507 / JCM 14656 / S5a33</strain>
    </source>
</reference>
<accession>C0CRN1</accession>
<protein>
    <submittedName>
        <fullName evidence="1">Uncharacterized protein</fullName>
    </submittedName>
</protein>
<reference evidence="1 2" key="1">
    <citation type="submission" date="2009-01" db="EMBL/GenBank/DDBJ databases">
        <authorList>
            <person name="Fulton L."/>
            <person name="Clifton S."/>
            <person name="Fulton B."/>
            <person name="Xu J."/>
            <person name="Minx P."/>
            <person name="Pepin K.H."/>
            <person name="Johnson M."/>
            <person name="Bhonagiri V."/>
            <person name="Nash W.E."/>
            <person name="Mardis E.R."/>
            <person name="Wilson R.K."/>
        </authorList>
    </citation>
    <scope>NUCLEOTIDE SEQUENCE [LARGE SCALE GENOMIC DNA]</scope>
    <source>
        <strain evidence="2">DSM 10507 / JCM 14656 / S5a33</strain>
    </source>
</reference>
<dbReference type="PATRIC" id="fig|476272.21.peg.224"/>